<dbReference type="Gene3D" id="3.30.70.330">
    <property type="match status" value="3"/>
</dbReference>
<evidence type="ECO:0000313" key="6">
    <source>
        <dbReference type="Proteomes" id="UP000077755"/>
    </source>
</evidence>
<dbReference type="Proteomes" id="UP000077755">
    <property type="component" value="Chromosome 5"/>
</dbReference>
<gene>
    <name evidence="5" type="ORF">DCAR_0518460</name>
</gene>
<dbReference type="InterPro" id="IPR035979">
    <property type="entry name" value="RBD_domain_sf"/>
</dbReference>
<feature type="domain" description="RRM" evidence="4">
    <location>
        <begin position="93"/>
        <end position="164"/>
    </location>
</feature>
<evidence type="ECO:0000256" key="2">
    <source>
        <dbReference type="ARBA" id="ARBA00022884"/>
    </source>
</evidence>
<dbReference type="PANTHER" id="PTHR24012">
    <property type="entry name" value="RNA BINDING PROTEIN"/>
    <property type="match status" value="1"/>
</dbReference>
<evidence type="ECO:0000256" key="1">
    <source>
        <dbReference type="ARBA" id="ARBA00022737"/>
    </source>
</evidence>
<keyword evidence="2 3" id="KW-0694">RNA-binding</keyword>
<reference evidence="5" key="1">
    <citation type="journal article" date="2016" name="Nat. Genet.">
        <title>A high-quality carrot genome assembly provides new insights into carotenoid accumulation and asterid genome evolution.</title>
        <authorList>
            <person name="Iorizzo M."/>
            <person name="Ellison S."/>
            <person name="Senalik D."/>
            <person name="Zeng P."/>
            <person name="Satapoomin P."/>
            <person name="Huang J."/>
            <person name="Bowman M."/>
            <person name="Iovene M."/>
            <person name="Sanseverino W."/>
            <person name="Cavagnaro P."/>
            <person name="Yildiz M."/>
            <person name="Macko-Podgorni A."/>
            <person name="Moranska E."/>
            <person name="Grzebelus E."/>
            <person name="Grzebelus D."/>
            <person name="Ashrafi H."/>
            <person name="Zheng Z."/>
            <person name="Cheng S."/>
            <person name="Spooner D."/>
            <person name="Van Deynze A."/>
            <person name="Simon P."/>
        </authorList>
    </citation>
    <scope>NUCLEOTIDE SEQUENCE</scope>
    <source>
        <tissue evidence="5">Leaf</tissue>
    </source>
</reference>
<dbReference type="GO" id="GO:0003723">
    <property type="term" value="F:RNA binding"/>
    <property type="evidence" value="ECO:0007669"/>
    <property type="project" value="UniProtKB-UniRule"/>
</dbReference>
<keyword evidence="6" id="KW-1185">Reference proteome</keyword>
<organism evidence="5 6">
    <name type="scientific">Daucus carota subsp. sativus</name>
    <name type="common">Carrot</name>
    <dbReference type="NCBI Taxonomy" id="79200"/>
    <lineage>
        <taxon>Eukaryota</taxon>
        <taxon>Viridiplantae</taxon>
        <taxon>Streptophyta</taxon>
        <taxon>Embryophyta</taxon>
        <taxon>Tracheophyta</taxon>
        <taxon>Spermatophyta</taxon>
        <taxon>Magnoliopsida</taxon>
        <taxon>eudicotyledons</taxon>
        <taxon>Gunneridae</taxon>
        <taxon>Pentapetalae</taxon>
        <taxon>asterids</taxon>
        <taxon>campanulids</taxon>
        <taxon>Apiales</taxon>
        <taxon>Apiaceae</taxon>
        <taxon>Apioideae</taxon>
        <taxon>Scandiceae</taxon>
        <taxon>Daucinae</taxon>
        <taxon>Daucus</taxon>
        <taxon>Daucus sect. Daucus</taxon>
    </lineage>
</organism>
<evidence type="ECO:0000313" key="5">
    <source>
        <dbReference type="EMBL" id="WOG99112.1"/>
    </source>
</evidence>
<sequence length="374" mass="41656">MSPAVTLYVGNLGSSVTSKELSYHFHDHAPDCYVNFCVIVKDSQIDKSLGYGFVEFDNHNEAAEAMELLNSTWLKNKPIHVLFSPFHNDLSPSVIFIKNLPKSVTRKALFHVLKIYGNIISINLATDASGYATVRFDCVEAAQSAITHLNGSRLFHKSKRLHVSSFLMVEQYGFPERAYNKLNLSITSDVSKQYITDTLSPFGNVTSVCIKRLLPKDALFAAVTFEDSKAADRAAAALQPPSLPLLYIGRIHEETSTFRPLGEIDAKMVVSKHLHLNLFQAQEEDEQQNTETSQAQAQAEFFHMLPVPLESTGGAFSANTPLPLPIYSPPVMYPFPGPGFGQQALYPEALPTPYTLQQPEFGQHQQLFPSMWPY</sequence>
<evidence type="ECO:0000259" key="4">
    <source>
        <dbReference type="PROSITE" id="PS50102"/>
    </source>
</evidence>
<evidence type="ECO:0000256" key="3">
    <source>
        <dbReference type="PROSITE-ProRule" id="PRU00176"/>
    </source>
</evidence>
<proteinExistence type="predicted"/>
<dbReference type="SMART" id="SM00360">
    <property type="entry name" value="RRM"/>
    <property type="match status" value="3"/>
</dbReference>
<keyword evidence="1" id="KW-0677">Repeat</keyword>
<dbReference type="InterPro" id="IPR012677">
    <property type="entry name" value="Nucleotide-bd_a/b_plait_sf"/>
</dbReference>
<dbReference type="InterPro" id="IPR000504">
    <property type="entry name" value="RRM_dom"/>
</dbReference>
<feature type="domain" description="RRM" evidence="4">
    <location>
        <begin position="5"/>
        <end position="86"/>
    </location>
</feature>
<dbReference type="SUPFAM" id="SSF54928">
    <property type="entry name" value="RNA-binding domain, RBD"/>
    <property type="match status" value="2"/>
</dbReference>
<dbReference type="Pfam" id="PF00076">
    <property type="entry name" value="RRM_1"/>
    <property type="match status" value="2"/>
</dbReference>
<protein>
    <recommendedName>
        <fullName evidence="4">RRM domain-containing protein</fullName>
    </recommendedName>
</protein>
<dbReference type="KEGG" id="dcr:108223552"/>
<name>A0AAF0X0L6_DAUCS</name>
<reference evidence="5" key="2">
    <citation type="submission" date="2022-03" db="EMBL/GenBank/DDBJ databases">
        <title>Draft title - Genomic analysis of global carrot germplasm unveils the trajectory of domestication and the origin of high carotenoid orange carrot.</title>
        <authorList>
            <person name="Iorizzo M."/>
            <person name="Ellison S."/>
            <person name="Senalik D."/>
            <person name="Macko-Podgorni A."/>
            <person name="Grzebelus D."/>
            <person name="Bostan H."/>
            <person name="Rolling W."/>
            <person name="Curaba J."/>
            <person name="Simon P."/>
        </authorList>
    </citation>
    <scope>NUCLEOTIDE SEQUENCE</scope>
    <source>
        <tissue evidence="5">Leaf</tissue>
    </source>
</reference>
<dbReference type="AlphaFoldDB" id="A0AAF0X0L6"/>
<dbReference type="PROSITE" id="PS50102">
    <property type="entry name" value="RRM"/>
    <property type="match status" value="2"/>
</dbReference>
<dbReference type="EMBL" id="CP093347">
    <property type="protein sequence ID" value="WOG99112.1"/>
    <property type="molecule type" value="Genomic_DNA"/>
</dbReference>
<accession>A0AAF0X0L6</accession>
<dbReference type="CDD" id="cd00590">
    <property type="entry name" value="RRM_SF"/>
    <property type="match status" value="1"/>
</dbReference>